<dbReference type="InterPro" id="IPR046357">
    <property type="entry name" value="PPIase_dom_sf"/>
</dbReference>
<dbReference type="Proteomes" id="UP000785613">
    <property type="component" value="Unassembled WGS sequence"/>
</dbReference>
<comment type="caution">
    <text evidence="2">The sequence shown here is derived from an EMBL/GenBank/DDBJ whole genome shotgun (WGS) entry which is preliminary data.</text>
</comment>
<dbReference type="SUPFAM" id="SSF54534">
    <property type="entry name" value="FKBP-like"/>
    <property type="match status" value="1"/>
</dbReference>
<dbReference type="InterPro" id="IPR000297">
    <property type="entry name" value="PPIase_PpiC"/>
</dbReference>
<accession>A0ABX0LMP6</accession>
<dbReference type="EMBL" id="VUYU01000004">
    <property type="protein sequence ID" value="NHZ33512.1"/>
    <property type="molecule type" value="Genomic_DNA"/>
</dbReference>
<evidence type="ECO:0000313" key="2">
    <source>
        <dbReference type="EMBL" id="NHZ33512.1"/>
    </source>
</evidence>
<evidence type="ECO:0000313" key="3">
    <source>
        <dbReference type="Proteomes" id="UP000785613"/>
    </source>
</evidence>
<reference evidence="2 3" key="1">
    <citation type="submission" date="2019-09" db="EMBL/GenBank/DDBJ databases">
        <title>Taxonomy of Antarctic Massilia spp.: description of Massilia rubra sp. nov., Massilia aquatica sp. nov., Massilia mucilaginosa sp. nov., Massilia frigida sp. nov. isolated from streams, lakes and regoliths.</title>
        <authorList>
            <person name="Holochova P."/>
            <person name="Sedlacek I."/>
            <person name="Kralova S."/>
            <person name="Maslanova I."/>
            <person name="Busse H.-J."/>
            <person name="Stankova E."/>
            <person name="Vrbovska V."/>
            <person name="Kovarovic V."/>
            <person name="Bartak M."/>
            <person name="Svec P."/>
            <person name="Pantucek R."/>
        </authorList>
    </citation>
    <scope>NUCLEOTIDE SEQUENCE [LARGE SCALE GENOMIC DNA]</scope>
    <source>
        <strain evidence="2 3">CCM 8692</strain>
    </source>
</reference>
<dbReference type="Pfam" id="PF00639">
    <property type="entry name" value="Rotamase"/>
    <property type="match status" value="1"/>
</dbReference>
<feature type="domain" description="PpiC" evidence="1">
    <location>
        <begin position="5"/>
        <end position="67"/>
    </location>
</feature>
<organism evidence="2 3">
    <name type="scientific">Massilia rubra</name>
    <dbReference type="NCBI Taxonomy" id="2607910"/>
    <lineage>
        <taxon>Bacteria</taxon>
        <taxon>Pseudomonadati</taxon>
        <taxon>Pseudomonadota</taxon>
        <taxon>Betaproteobacteria</taxon>
        <taxon>Burkholderiales</taxon>
        <taxon>Oxalobacteraceae</taxon>
        <taxon>Telluria group</taxon>
        <taxon>Massilia</taxon>
    </lineage>
</organism>
<name>A0ABX0LMP6_9BURK</name>
<gene>
    <name evidence="2" type="ORF">F0185_07890</name>
</gene>
<dbReference type="RefSeq" id="WP_166884437.1">
    <property type="nucleotide sequence ID" value="NZ_VUYU01000004.1"/>
</dbReference>
<protein>
    <recommendedName>
        <fullName evidence="1">PpiC domain-containing protein</fullName>
    </recommendedName>
</protein>
<evidence type="ECO:0000259" key="1">
    <source>
        <dbReference type="Pfam" id="PF00639"/>
    </source>
</evidence>
<dbReference type="Gene3D" id="3.10.50.40">
    <property type="match status" value="1"/>
</dbReference>
<keyword evidence="3" id="KW-1185">Reference proteome</keyword>
<proteinExistence type="predicted"/>
<sequence>MPFEFVDYIRKRTKLPEVIKRAGQLGWMRVGEMEKDIAEAIEAQGEPGLLQQPVRAKNGRWHVIDIEETRPVATASYEKVRANLKRKLIEERDVVVQQPPPLAK</sequence>